<dbReference type="OrthoDB" id="10631637at2759"/>
<protein>
    <submittedName>
        <fullName evidence="1">Uncharacterized protein</fullName>
    </submittedName>
</protein>
<sequence length="245" mass="28920">MTFGRFPELPDKIQVMIIRSAHLLPRAVEVQWPRQVTETPIPLIEYFGTRDVKYDEWAKTTIQKTLWARPPALLEYTPRIRFNSDLDSLILQSWWLRFPGRTSISEKDKVQRLVVVMDDNTDFGMDVAEQVLSMRGLTESVKLVHPSSLDRFKKRWQKGQDPFDGLQALEAYFTTNRPFWNDEHYLTLCLKFNMEQVKIMQPCFEDNISPKVKPLQLIDKEFQARMTAAQLRKAQYYSCRGLWEI</sequence>
<keyword evidence="2" id="KW-1185">Reference proteome</keyword>
<dbReference type="EMBL" id="FJOG01000007">
    <property type="protein sequence ID" value="CZR55926.1"/>
    <property type="molecule type" value="Genomic_DNA"/>
</dbReference>
<reference evidence="1 2" key="1">
    <citation type="submission" date="2016-03" db="EMBL/GenBank/DDBJ databases">
        <authorList>
            <person name="Ploux O."/>
        </authorList>
    </citation>
    <scope>NUCLEOTIDE SEQUENCE [LARGE SCALE GENOMIC DNA]</scope>
    <source>
        <strain evidence="1 2">UAMH 11012</strain>
    </source>
</reference>
<evidence type="ECO:0000313" key="2">
    <source>
        <dbReference type="Proteomes" id="UP000184330"/>
    </source>
</evidence>
<dbReference type="AlphaFoldDB" id="A0A1L7WT48"/>
<accession>A0A1L7WT48</accession>
<gene>
    <name evidence="1" type="ORF">PAC_05814</name>
</gene>
<organism evidence="1 2">
    <name type="scientific">Phialocephala subalpina</name>
    <dbReference type="NCBI Taxonomy" id="576137"/>
    <lineage>
        <taxon>Eukaryota</taxon>
        <taxon>Fungi</taxon>
        <taxon>Dikarya</taxon>
        <taxon>Ascomycota</taxon>
        <taxon>Pezizomycotina</taxon>
        <taxon>Leotiomycetes</taxon>
        <taxon>Helotiales</taxon>
        <taxon>Mollisiaceae</taxon>
        <taxon>Phialocephala</taxon>
        <taxon>Phialocephala fortinii species complex</taxon>
    </lineage>
</organism>
<name>A0A1L7WT48_9HELO</name>
<evidence type="ECO:0000313" key="1">
    <source>
        <dbReference type="EMBL" id="CZR55926.1"/>
    </source>
</evidence>
<dbReference type="Proteomes" id="UP000184330">
    <property type="component" value="Unassembled WGS sequence"/>
</dbReference>
<proteinExistence type="predicted"/>